<protein>
    <submittedName>
        <fullName evidence="2">Uncharacterized protein</fullName>
    </submittedName>
</protein>
<feature type="compositionally biased region" description="Acidic residues" evidence="1">
    <location>
        <begin position="170"/>
        <end position="195"/>
    </location>
</feature>
<feature type="region of interest" description="Disordered" evidence="1">
    <location>
        <begin position="166"/>
        <end position="208"/>
    </location>
</feature>
<sequence length="208" mass="24244">MFPHYYGNGLIFVTKVSSNNDDTNVIIFSTCTPNTFRELWELEDDLVQNAPVIIVLTNDDLALLHQHNLRPSLTRRVIVIRSFLDLHALAWVNNVVYDITRGMASAQSRRPTSYDRLKVWADILGLHVYSYWYLVPNIHTTLRYTIRYDRGLINHPFNHEAFRTEFPSSDSEDELVPELQEPSDTDFEDEDENMEDPNQNEANNIDEN</sequence>
<gene>
    <name evidence="2" type="ORF">ODALV1_LOCUS17294</name>
</gene>
<reference evidence="2 3" key="1">
    <citation type="submission" date="2024-08" db="EMBL/GenBank/DDBJ databases">
        <authorList>
            <person name="Cucini C."/>
            <person name="Frati F."/>
        </authorList>
    </citation>
    <scope>NUCLEOTIDE SEQUENCE [LARGE SCALE GENOMIC DNA]</scope>
</reference>
<dbReference type="EMBL" id="CAXLJM020000053">
    <property type="protein sequence ID" value="CAL8116465.1"/>
    <property type="molecule type" value="Genomic_DNA"/>
</dbReference>
<proteinExistence type="predicted"/>
<name>A0ABP1R0A2_9HEXA</name>
<evidence type="ECO:0000256" key="1">
    <source>
        <dbReference type="SAM" id="MobiDB-lite"/>
    </source>
</evidence>
<dbReference type="Proteomes" id="UP001642540">
    <property type="component" value="Unassembled WGS sequence"/>
</dbReference>
<comment type="caution">
    <text evidence="2">The sequence shown here is derived from an EMBL/GenBank/DDBJ whole genome shotgun (WGS) entry which is preliminary data.</text>
</comment>
<keyword evidence="3" id="KW-1185">Reference proteome</keyword>
<feature type="compositionally biased region" description="Polar residues" evidence="1">
    <location>
        <begin position="196"/>
        <end position="208"/>
    </location>
</feature>
<accession>A0ABP1R0A2</accession>
<organism evidence="2 3">
    <name type="scientific">Orchesella dallaii</name>
    <dbReference type="NCBI Taxonomy" id="48710"/>
    <lineage>
        <taxon>Eukaryota</taxon>
        <taxon>Metazoa</taxon>
        <taxon>Ecdysozoa</taxon>
        <taxon>Arthropoda</taxon>
        <taxon>Hexapoda</taxon>
        <taxon>Collembola</taxon>
        <taxon>Entomobryomorpha</taxon>
        <taxon>Entomobryoidea</taxon>
        <taxon>Orchesellidae</taxon>
        <taxon>Orchesellinae</taxon>
        <taxon>Orchesella</taxon>
    </lineage>
</organism>
<evidence type="ECO:0000313" key="3">
    <source>
        <dbReference type="Proteomes" id="UP001642540"/>
    </source>
</evidence>
<evidence type="ECO:0000313" key="2">
    <source>
        <dbReference type="EMBL" id="CAL8116465.1"/>
    </source>
</evidence>